<keyword evidence="3" id="KW-1185">Reference proteome</keyword>
<evidence type="ECO:0000313" key="2">
    <source>
        <dbReference type="EMBL" id="MDA0139909.1"/>
    </source>
</evidence>
<dbReference type="SUPFAM" id="SSF51126">
    <property type="entry name" value="Pectin lyase-like"/>
    <property type="match status" value="1"/>
</dbReference>
<dbReference type="Gene3D" id="2.160.20.10">
    <property type="entry name" value="Single-stranded right-handed beta-helix, Pectin lyase-like"/>
    <property type="match status" value="1"/>
</dbReference>
<keyword evidence="1" id="KW-0732">Signal</keyword>
<reference evidence="2" key="1">
    <citation type="submission" date="2022-10" db="EMBL/GenBank/DDBJ databases">
        <title>The WGS of Solirubrobacter sp. CPCC 204708.</title>
        <authorList>
            <person name="Jiang Z."/>
        </authorList>
    </citation>
    <scope>NUCLEOTIDE SEQUENCE</scope>
    <source>
        <strain evidence="2">CPCC 204708</strain>
    </source>
</reference>
<protein>
    <submittedName>
        <fullName evidence="2">Ig-like domain-containing protein</fullName>
    </submittedName>
</protein>
<evidence type="ECO:0000256" key="1">
    <source>
        <dbReference type="SAM" id="SignalP"/>
    </source>
</evidence>
<dbReference type="EMBL" id="JAPCID010000031">
    <property type="protein sequence ID" value="MDA0139909.1"/>
    <property type="molecule type" value="Genomic_DNA"/>
</dbReference>
<gene>
    <name evidence="2" type="ORF">OJ962_20570</name>
</gene>
<dbReference type="Gene3D" id="2.60.40.10">
    <property type="entry name" value="Immunoglobulins"/>
    <property type="match status" value="2"/>
</dbReference>
<accession>A0ABT4RMV9</accession>
<feature type="signal peptide" evidence="1">
    <location>
        <begin position="1"/>
        <end position="16"/>
    </location>
</feature>
<name>A0ABT4RMV9_9ACTN</name>
<dbReference type="Pfam" id="PF17957">
    <property type="entry name" value="Big_7"/>
    <property type="match status" value="1"/>
</dbReference>
<sequence>MLVAAGVLCSAQSAFAAATLTVDDDKADCPAAGFTSVQAAVDAAADGDTIVICQGKYVEGNGAPGTNAVTIQKNNLTLKGAGAHLVSISPKASGVNFGSILEPSPDVRNGVGDIIAVVGTPTRPLTANISGVTVNGYDPAGRPVAVEAGIAFVDAKGSVKRSHVTNVVTSEGDNAYQLPGGWRGPQPGIGIVQTSRALLAPVDGSRRLEIDRTRIDKYNRIGVLIDGAQNDFAPFTSSGVPNWGVITSSQIVGRTLCVNYAGTGACANPGQVRTGPTFGQDGLRVTAGAYATVDSSLISQNLVHGEFAAVRSTTTPASFGQNPQPARFNPSTTNNQNLVLGSGVRYAGARLTQWTDATGRVIDSSVSRSNIVDNSFGALNVANDGTTTRTGNVNANEFQDAGQLLKAENNWWGVRNIHTERVTPPPAIIPAANIPVETVNPPAPENPVNGTSVTEAATGGATSNSVDFFPYRSGPQSDPASGAWPVLAAPIPVLDRGPTGAALSAPASAQRGTTITLTAAGEDDFALKRVRFADGGATIGTATQAPYSVQATIPADAACDSTRTYSAVVMDNAGQTASASATVAVTCPAPNPNPGPAAPTIAFANAPATLSSRTRIAFTPTAAAGVKQVELFLGDRRVCTLTSAPFDACEVTPTGADVGRQALRVVVTDLAGSTAQATVNVTVAKFATSVTLKVKKSSVRGGKTKRTINGTLKVPANVTKAQACSGKVTITIKRNGRSVLNQAVNVSRNCTFSRSVTAARKGQSFSVSAKYAGNAVLRSASESRRFS</sequence>
<comment type="caution">
    <text evidence="2">The sequence shown here is derived from an EMBL/GenBank/DDBJ whole genome shotgun (WGS) entry which is preliminary data.</text>
</comment>
<organism evidence="2 3">
    <name type="scientific">Solirubrobacter deserti</name>
    <dbReference type="NCBI Taxonomy" id="2282478"/>
    <lineage>
        <taxon>Bacteria</taxon>
        <taxon>Bacillati</taxon>
        <taxon>Actinomycetota</taxon>
        <taxon>Thermoleophilia</taxon>
        <taxon>Solirubrobacterales</taxon>
        <taxon>Solirubrobacteraceae</taxon>
        <taxon>Solirubrobacter</taxon>
    </lineage>
</organism>
<dbReference type="RefSeq" id="WP_270006563.1">
    <property type="nucleotide sequence ID" value="NZ_JAPCID010000031.1"/>
</dbReference>
<dbReference type="InterPro" id="IPR012334">
    <property type="entry name" value="Pectin_lyas_fold"/>
</dbReference>
<evidence type="ECO:0000313" key="3">
    <source>
        <dbReference type="Proteomes" id="UP001147700"/>
    </source>
</evidence>
<dbReference type="InterPro" id="IPR011050">
    <property type="entry name" value="Pectin_lyase_fold/virulence"/>
</dbReference>
<proteinExistence type="predicted"/>
<dbReference type="InterPro" id="IPR013783">
    <property type="entry name" value="Ig-like_fold"/>
</dbReference>
<feature type="chain" id="PRO_5045485746" evidence="1">
    <location>
        <begin position="17"/>
        <end position="787"/>
    </location>
</feature>
<dbReference type="Proteomes" id="UP001147700">
    <property type="component" value="Unassembled WGS sequence"/>
</dbReference>